<comment type="caution">
    <text evidence="2">The sequence shown here is derived from an EMBL/GenBank/DDBJ whole genome shotgun (WGS) entry which is preliminary data.</text>
</comment>
<evidence type="ECO:0000313" key="2">
    <source>
        <dbReference type="EMBL" id="KAF9520046.1"/>
    </source>
</evidence>
<name>A0A9P6B9E8_9AGAM</name>
<evidence type="ECO:0000256" key="1">
    <source>
        <dbReference type="SAM" id="MobiDB-lite"/>
    </source>
</evidence>
<feature type="compositionally biased region" description="Polar residues" evidence="1">
    <location>
        <begin position="30"/>
        <end position="59"/>
    </location>
</feature>
<sequence>MFLSTQGALRRGSCLFRCGQTGPRFPARPSSYSTSLDTSVEPTTSPKSPRSTRISSQRIGTADAPDRDAIAAITPSGIHFIDNSTPRIYFQASQVPETKQAPSAKNSKKRDLSKLLEKFITSTLNSSIFVFSGGHRGVLNCTVFYESHAAAGKFGQLLDSPNPDDAGDLLAGWTIKRKPNIDVLWAVRTRYLYMPKIPRAPARHPLRGPGSDAETRRFRAFGMLVNVPGLSRAVRVRQTLIAQSLHFDGVVAVFADPRNARKGRVTLNDALRKNLNRYPNHDGTSDFPPYGRVQPAILFGWRSRNLRTLGTEDNIYLPSHDIAQHAERTLRELTKGRKTNHGDRAGVDGGSETSLKLTDGGLGWLPYLAAKRLQSTSGFKVVS</sequence>
<evidence type="ECO:0000313" key="3">
    <source>
        <dbReference type="Proteomes" id="UP000886523"/>
    </source>
</evidence>
<accession>A0A9P6B9E8</accession>
<organism evidence="2 3">
    <name type="scientific">Hydnum rufescens UP504</name>
    <dbReference type="NCBI Taxonomy" id="1448309"/>
    <lineage>
        <taxon>Eukaryota</taxon>
        <taxon>Fungi</taxon>
        <taxon>Dikarya</taxon>
        <taxon>Basidiomycota</taxon>
        <taxon>Agaricomycotina</taxon>
        <taxon>Agaricomycetes</taxon>
        <taxon>Cantharellales</taxon>
        <taxon>Hydnaceae</taxon>
        <taxon>Hydnum</taxon>
    </lineage>
</organism>
<feature type="region of interest" description="Disordered" evidence="1">
    <location>
        <begin position="333"/>
        <end position="352"/>
    </location>
</feature>
<feature type="compositionally biased region" description="Basic and acidic residues" evidence="1">
    <location>
        <begin position="333"/>
        <end position="346"/>
    </location>
</feature>
<protein>
    <submittedName>
        <fullName evidence="2">Uncharacterized protein</fullName>
    </submittedName>
</protein>
<dbReference type="Proteomes" id="UP000886523">
    <property type="component" value="Unassembled WGS sequence"/>
</dbReference>
<gene>
    <name evidence="2" type="ORF">BS47DRAFT_920961</name>
</gene>
<dbReference type="EMBL" id="MU128914">
    <property type="protein sequence ID" value="KAF9520046.1"/>
    <property type="molecule type" value="Genomic_DNA"/>
</dbReference>
<dbReference type="AlphaFoldDB" id="A0A9P6B9E8"/>
<reference evidence="2" key="1">
    <citation type="journal article" date="2020" name="Nat. Commun.">
        <title>Large-scale genome sequencing of mycorrhizal fungi provides insights into the early evolution of symbiotic traits.</title>
        <authorList>
            <person name="Miyauchi S."/>
            <person name="Kiss E."/>
            <person name="Kuo A."/>
            <person name="Drula E."/>
            <person name="Kohler A."/>
            <person name="Sanchez-Garcia M."/>
            <person name="Morin E."/>
            <person name="Andreopoulos B."/>
            <person name="Barry K.W."/>
            <person name="Bonito G."/>
            <person name="Buee M."/>
            <person name="Carver A."/>
            <person name="Chen C."/>
            <person name="Cichocki N."/>
            <person name="Clum A."/>
            <person name="Culley D."/>
            <person name="Crous P.W."/>
            <person name="Fauchery L."/>
            <person name="Girlanda M."/>
            <person name="Hayes R.D."/>
            <person name="Keri Z."/>
            <person name="LaButti K."/>
            <person name="Lipzen A."/>
            <person name="Lombard V."/>
            <person name="Magnuson J."/>
            <person name="Maillard F."/>
            <person name="Murat C."/>
            <person name="Nolan M."/>
            <person name="Ohm R.A."/>
            <person name="Pangilinan J."/>
            <person name="Pereira M.F."/>
            <person name="Perotto S."/>
            <person name="Peter M."/>
            <person name="Pfister S."/>
            <person name="Riley R."/>
            <person name="Sitrit Y."/>
            <person name="Stielow J.B."/>
            <person name="Szollosi G."/>
            <person name="Zifcakova L."/>
            <person name="Stursova M."/>
            <person name="Spatafora J.W."/>
            <person name="Tedersoo L."/>
            <person name="Vaario L.M."/>
            <person name="Yamada A."/>
            <person name="Yan M."/>
            <person name="Wang P."/>
            <person name="Xu J."/>
            <person name="Bruns T."/>
            <person name="Baldrian P."/>
            <person name="Vilgalys R."/>
            <person name="Dunand C."/>
            <person name="Henrissat B."/>
            <person name="Grigoriev I.V."/>
            <person name="Hibbett D."/>
            <person name="Nagy L.G."/>
            <person name="Martin F.M."/>
        </authorList>
    </citation>
    <scope>NUCLEOTIDE SEQUENCE</scope>
    <source>
        <strain evidence="2">UP504</strain>
    </source>
</reference>
<feature type="region of interest" description="Disordered" evidence="1">
    <location>
        <begin position="26"/>
        <end position="65"/>
    </location>
</feature>
<proteinExistence type="predicted"/>
<keyword evidence="3" id="KW-1185">Reference proteome</keyword>